<gene>
    <name evidence="1" type="ORF">BLNAU_24946</name>
</gene>
<sequence length="117" mass="13430">MQRPRVRNESAAKCFTFYLKPLGGNNAGFDSVLLFFKVHKERDGLKIDDLCVMFIQSTLAKEHPISDTGANLMFLWLALLCAVQNKNKVKSQNKNKVKLQIENRVKEQLENKDIYKG</sequence>
<name>A0ABQ9WN34_9EUKA</name>
<reference evidence="1 2" key="1">
    <citation type="journal article" date="2022" name="bioRxiv">
        <title>Genomics of Preaxostyla Flagellates Illuminates Evolutionary Transitions and the Path Towards Mitochondrial Loss.</title>
        <authorList>
            <person name="Novak L.V.F."/>
            <person name="Treitli S.C."/>
            <person name="Pyrih J."/>
            <person name="Halakuc P."/>
            <person name="Pipaliya S.V."/>
            <person name="Vacek V."/>
            <person name="Brzon O."/>
            <person name="Soukal P."/>
            <person name="Eme L."/>
            <person name="Dacks J.B."/>
            <person name="Karnkowska A."/>
            <person name="Elias M."/>
            <person name="Hampl V."/>
        </authorList>
    </citation>
    <scope>NUCLEOTIDE SEQUENCE [LARGE SCALE GENOMIC DNA]</scope>
    <source>
        <strain evidence="1">NAU3</strain>
        <tissue evidence="1">Gut</tissue>
    </source>
</reference>
<accession>A0ABQ9WN34</accession>
<dbReference type="EMBL" id="JARBJD010000731">
    <property type="protein sequence ID" value="KAK2940152.1"/>
    <property type="molecule type" value="Genomic_DNA"/>
</dbReference>
<protein>
    <submittedName>
        <fullName evidence="1">Uncharacterized protein</fullName>
    </submittedName>
</protein>
<keyword evidence="2" id="KW-1185">Reference proteome</keyword>
<evidence type="ECO:0000313" key="1">
    <source>
        <dbReference type="EMBL" id="KAK2940152.1"/>
    </source>
</evidence>
<organism evidence="1 2">
    <name type="scientific">Blattamonas nauphoetae</name>
    <dbReference type="NCBI Taxonomy" id="2049346"/>
    <lineage>
        <taxon>Eukaryota</taxon>
        <taxon>Metamonada</taxon>
        <taxon>Preaxostyla</taxon>
        <taxon>Oxymonadida</taxon>
        <taxon>Blattamonas</taxon>
    </lineage>
</organism>
<evidence type="ECO:0000313" key="2">
    <source>
        <dbReference type="Proteomes" id="UP001281761"/>
    </source>
</evidence>
<comment type="caution">
    <text evidence="1">The sequence shown here is derived from an EMBL/GenBank/DDBJ whole genome shotgun (WGS) entry which is preliminary data.</text>
</comment>
<dbReference type="Proteomes" id="UP001281761">
    <property type="component" value="Unassembled WGS sequence"/>
</dbReference>
<proteinExistence type="predicted"/>